<name>A0A162RP53_9CRUS</name>
<organism evidence="3 4">
    <name type="scientific">Daphnia magna</name>
    <dbReference type="NCBI Taxonomy" id="35525"/>
    <lineage>
        <taxon>Eukaryota</taxon>
        <taxon>Metazoa</taxon>
        <taxon>Ecdysozoa</taxon>
        <taxon>Arthropoda</taxon>
        <taxon>Crustacea</taxon>
        <taxon>Branchiopoda</taxon>
        <taxon>Diplostraca</taxon>
        <taxon>Cladocera</taxon>
        <taxon>Anomopoda</taxon>
        <taxon>Daphniidae</taxon>
        <taxon>Daphnia</taxon>
    </lineage>
</organism>
<sequence>MDRRRPRVVFDAVRQQKANLNFRLKLNAHCLIYFRNPGVPIGYGDAMQRRMQRSKRRRQSPIPKTVEEIAGFIEEYPEYKGHVKTPEGDALVFLSPTLLPKLSEASEIQADATFRIVPGLVKQLFTLHITKGHLAFPFAYILMTRKSRVLYDAALQKVIEIFDELYPDRYISVDLVMSDYEAAIQESMSAAFHGSECIGCFFHYAQAISRRVQKYGLQFTYKNRVIEKYVKEKYNIKANFRDGLRLETVAIQDGIKKLNNYFLSYWIGEITPEVFSVFGLVNRTKNLVELWHRWLNQRMGTSHLNPCDFLYFLKEAEDSKARDYLAVCQDIRTTRRQPLSQRKRNEFCVNIFFLLIRRNRTDSTERPTVEPRRRFLAGTIRTPEDVALPAEPLDALLMELLDAPPVEPEPEAAPAPRRPRRVTQVPRHLSAEGDSPITPPNRRARAHTRVARSELREKL</sequence>
<protein>
    <recommendedName>
        <fullName evidence="2">MULE transposase domain-containing protein</fullName>
    </recommendedName>
</protein>
<evidence type="ECO:0000256" key="1">
    <source>
        <dbReference type="SAM" id="MobiDB-lite"/>
    </source>
</evidence>
<feature type="domain" description="MULE transposase" evidence="2">
    <location>
        <begin position="109"/>
        <end position="205"/>
    </location>
</feature>
<dbReference type="Pfam" id="PF10551">
    <property type="entry name" value="MULE"/>
    <property type="match status" value="1"/>
</dbReference>
<evidence type="ECO:0000259" key="2">
    <source>
        <dbReference type="Pfam" id="PF10551"/>
    </source>
</evidence>
<dbReference type="Proteomes" id="UP000076858">
    <property type="component" value="Unassembled WGS sequence"/>
</dbReference>
<dbReference type="InterPro" id="IPR018289">
    <property type="entry name" value="MULE_transposase_dom"/>
</dbReference>
<evidence type="ECO:0000313" key="3">
    <source>
        <dbReference type="EMBL" id="KZS20675.1"/>
    </source>
</evidence>
<gene>
    <name evidence="3" type="ORF">APZ42_012595</name>
</gene>
<proteinExistence type="predicted"/>
<dbReference type="PANTHER" id="PTHR47160">
    <property type="entry name" value="PUTATIVE-RELATED"/>
    <property type="match status" value="1"/>
</dbReference>
<dbReference type="PANTHER" id="PTHR47160:SF8">
    <property type="entry name" value="MULE TRANSPOSASE DOMAIN-CONTAINING PROTEIN"/>
    <property type="match status" value="1"/>
</dbReference>
<dbReference type="AlphaFoldDB" id="A0A162RP53"/>
<comment type="caution">
    <text evidence="3">The sequence shown here is derived from an EMBL/GenBank/DDBJ whole genome shotgun (WGS) entry which is preliminary data.</text>
</comment>
<keyword evidence="4" id="KW-1185">Reference proteome</keyword>
<dbReference type="OrthoDB" id="6368175at2759"/>
<accession>A0A162RP53</accession>
<evidence type="ECO:0000313" key="4">
    <source>
        <dbReference type="Proteomes" id="UP000076858"/>
    </source>
</evidence>
<reference evidence="3 4" key="1">
    <citation type="submission" date="2016-03" db="EMBL/GenBank/DDBJ databases">
        <title>EvidentialGene: Evidence-directed Construction of Genes on Genomes.</title>
        <authorList>
            <person name="Gilbert D.G."/>
            <person name="Choi J.-H."/>
            <person name="Mockaitis K."/>
            <person name="Colbourne J."/>
            <person name="Pfrender M."/>
        </authorList>
    </citation>
    <scope>NUCLEOTIDE SEQUENCE [LARGE SCALE GENOMIC DNA]</scope>
    <source>
        <strain evidence="3 4">Xinb3</strain>
        <tissue evidence="3">Complete organism</tissue>
    </source>
</reference>
<dbReference type="EMBL" id="LRGB01000139">
    <property type="protein sequence ID" value="KZS20675.1"/>
    <property type="molecule type" value="Genomic_DNA"/>
</dbReference>
<feature type="region of interest" description="Disordered" evidence="1">
    <location>
        <begin position="405"/>
        <end position="459"/>
    </location>
</feature>
<dbReference type="STRING" id="35525.A0A162RP53"/>